<dbReference type="PROSITE" id="PS51843">
    <property type="entry name" value="NR_LBD"/>
    <property type="match status" value="1"/>
</dbReference>
<evidence type="ECO:0000256" key="16">
    <source>
        <dbReference type="ARBA" id="ARBA00023015"/>
    </source>
</evidence>
<evidence type="ECO:0000256" key="11">
    <source>
        <dbReference type="ARBA" id="ARBA00022665"/>
    </source>
</evidence>
<keyword evidence="15" id="KW-0156">Chromatin regulator</keyword>
<keyword evidence="9" id="KW-0963">Cytoplasm</keyword>
<dbReference type="GO" id="GO:0008270">
    <property type="term" value="F:zinc ion binding"/>
    <property type="evidence" value="ECO:0007669"/>
    <property type="project" value="UniProtKB-KW"/>
</dbReference>
<keyword evidence="19" id="KW-0496">Mitochondrion</keyword>
<dbReference type="PROSITE" id="PS00031">
    <property type="entry name" value="NUCLEAR_REC_DBD_1"/>
    <property type="match status" value="1"/>
</dbReference>
<feature type="compositionally biased region" description="Polar residues" evidence="26">
    <location>
        <begin position="157"/>
        <end position="175"/>
    </location>
</feature>
<keyword evidence="13 25" id="KW-0863">Zinc-finger</keyword>
<dbReference type="GO" id="GO:0004883">
    <property type="term" value="F:nuclear glucocorticoid receptor activity"/>
    <property type="evidence" value="ECO:0007669"/>
    <property type="project" value="InterPro"/>
</dbReference>
<feature type="region of interest" description="Disordered" evidence="26">
    <location>
        <begin position="1"/>
        <end position="24"/>
    </location>
</feature>
<evidence type="ECO:0000256" key="8">
    <source>
        <dbReference type="ARBA" id="ARBA00022454"/>
    </source>
</evidence>
<keyword evidence="23 25" id="KW-0539">Nucleus</keyword>
<dbReference type="GO" id="GO:0005496">
    <property type="term" value="F:steroid binding"/>
    <property type="evidence" value="ECO:0007669"/>
    <property type="project" value="UniProtKB-KW"/>
</dbReference>
<dbReference type="FunFam" id="3.30.50.10:FF:000022">
    <property type="entry name" value="glucocorticoid receptor isoform X1"/>
    <property type="match status" value="1"/>
</dbReference>
<feature type="region of interest" description="Disordered" evidence="26">
    <location>
        <begin position="131"/>
        <end position="183"/>
    </location>
</feature>
<dbReference type="Pfam" id="PF02155">
    <property type="entry name" value="GCR"/>
    <property type="match status" value="1"/>
</dbReference>
<dbReference type="PRINTS" id="PR00398">
    <property type="entry name" value="STRDHORMONER"/>
</dbReference>
<evidence type="ECO:0000256" key="13">
    <source>
        <dbReference type="ARBA" id="ARBA00022771"/>
    </source>
</evidence>
<dbReference type="CDD" id="cd07076">
    <property type="entry name" value="NR_LBD_GR"/>
    <property type="match status" value="1"/>
</dbReference>
<keyword evidence="22" id="KW-0206">Cytoskeleton</keyword>
<keyword evidence="11" id="KW-0754">Steroid-binding</keyword>
<evidence type="ECO:0000256" key="4">
    <source>
        <dbReference type="ARBA" id="ARBA00004300"/>
    </source>
</evidence>
<evidence type="ECO:0000256" key="22">
    <source>
        <dbReference type="ARBA" id="ARBA00023212"/>
    </source>
</evidence>
<name>A0A833YU83_9CHIR</name>
<keyword evidence="20 25" id="KW-0804">Transcription</keyword>
<keyword evidence="21 25" id="KW-0675">Receptor</keyword>
<keyword evidence="10" id="KW-0597">Phosphoprotein</keyword>
<dbReference type="GO" id="GO:1901654">
    <property type="term" value="P:response to ketone"/>
    <property type="evidence" value="ECO:0007669"/>
    <property type="project" value="UniProtKB-ARBA"/>
</dbReference>
<organism evidence="29 30">
    <name type="scientific">Phyllostomus discolor</name>
    <name type="common">pale spear-nosed bat</name>
    <dbReference type="NCBI Taxonomy" id="89673"/>
    <lineage>
        <taxon>Eukaryota</taxon>
        <taxon>Metazoa</taxon>
        <taxon>Chordata</taxon>
        <taxon>Craniata</taxon>
        <taxon>Vertebrata</taxon>
        <taxon>Euteleostomi</taxon>
        <taxon>Mammalia</taxon>
        <taxon>Eutheria</taxon>
        <taxon>Laurasiatheria</taxon>
        <taxon>Chiroptera</taxon>
        <taxon>Yangochiroptera</taxon>
        <taxon>Phyllostomidae</taxon>
        <taxon>Phyllostominae</taxon>
        <taxon>Phyllostomus</taxon>
    </lineage>
</organism>
<dbReference type="InterPro" id="IPR013088">
    <property type="entry name" value="Znf_NHR/GATA"/>
</dbReference>
<dbReference type="GO" id="GO:0005694">
    <property type="term" value="C:chromosome"/>
    <property type="evidence" value="ECO:0007669"/>
    <property type="project" value="UniProtKB-SubCell"/>
</dbReference>
<dbReference type="InterPro" id="IPR001628">
    <property type="entry name" value="Znf_hrmn_rcpt"/>
</dbReference>
<evidence type="ECO:0000256" key="12">
    <source>
        <dbReference type="ARBA" id="ARBA00022723"/>
    </source>
</evidence>
<evidence type="ECO:0000313" key="30">
    <source>
        <dbReference type="Proteomes" id="UP000664940"/>
    </source>
</evidence>
<dbReference type="InterPro" id="IPR001723">
    <property type="entry name" value="Nuclear_hrmn_rcpt"/>
</dbReference>
<dbReference type="GO" id="GO:0006325">
    <property type="term" value="P:chromatin organization"/>
    <property type="evidence" value="ECO:0007669"/>
    <property type="project" value="UniProtKB-KW"/>
</dbReference>
<feature type="compositionally biased region" description="Low complexity" evidence="26">
    <location>
        <begin position="141"/>
        <end position="150"/>
    </location>
</feature>
<dbReference type="PROSITE" id="PS51030">
    <property type="entry name" value="NUCLEAR_REC_DBD_2"/>
    <property type="match status" value="1"/>
</dbReference>
<evidence type="ECO:0000256" key="19">
    <source>
        <dbReference type="ARBA" id="ARBA00023128"/>
    </source>
</evidence>
<evidence type="ECO:0000259" key="28">
    <source>
        <dbReference type="PROSITE" id="PS51843"/>
    </source>
</evidence>
<dbReference type="PRINTS" id="PR00047">
    <property type="entry name" value="STROIDFINGER"/>
</dbReference>
<feature type="compositionally biased region" description="Low complexity" evidence="26">
    <location>
        <begin position="378"/>
        <end position="387"/>
    </location>
</feature>
<dbReference type="GO" id="GO:0019901">
    <property type="term" value="F:protein kinase binding"/>
    <property type="evidence" value="ECO:0007669"/>
    <property type="project" value="UniProtKB-ARBA"/>
</dbReference>
<gene>
    <name evidence="29" type="ORF">HJG60_014013</name>
</gene>
<feature type="region of interest" description="Disordered" evidence="26">
    <location>
        <begin position="50"/>
        <end position="79"/>
    </location>
</feature>
<accession>A0A833YU83</accession>
<evidence type="ECO:0000256" key="20">
    <source>
        <dbReference type="ARBA" id="ARBA00023163"/>
    </source>
</evidence>
<sequence length="754" mass="82550">MDSKESSPASREEIPSSVPSRERGNVMDFYKTLRGGAIVQVPTSLSSLAAASQSDPKQQPLLVDFPKGSGSNAQQPDLSKAVSLSMGLYMGETDTKVMGNDLGFPQQGQISLSSGETDLQLLEESIANLNKSTSVPENPKSSASAAISAAPTDQEFPKTSSDVSSEPQNSKSQTGTSGGNVKLYSTDQRNFDILQDLGFSSGSPSKEMSESPWRPDLLIDENCLLSPLTGEDDPFLLEGNSNEDCKPLLLPDTKPNIKDSGDLILSSPASVTLPQVKTEKDDFIELCTPGVIKQEKLGPVYCQTSFSGPNIIASLSQQQDQKPVFNVIPPIPIGSENWNRCQGSGDDNLTSLGTLNFPGQSVFSNGYSSPGMRPDVSSPPSTSAAAAAATAGPPPKLCLVCSDEASGCHYGVLTCGSCKVFFKRAVEGQHNYLCAGRNDCIIDKIRRKNCPACRYRKCLQAGMNLEARKTKKKIKGIQQAATGVAQETPENPANKTVVPALLPQVTPTLMSLLEAIEPEVLFAGYDSSLPDSSWRIMTTLNMLGGRQVIAAVKWAKALPGFRNLHLDDQMTLLQYSWMFLMSFALGWRSYKQSHGTMLCFAPDLIINEERMALPFLFDQCKHMLFVSSELQRLQVSYEEFLCMKTLLLLSSVPKEGLKSQELFDEIRMTYIKELGKAIVQREGNSSQNWQRFYQLTKLLDSMHDVAENLLNYCFQTFLDKSMSVEFPEMLAEIISNQLPKYSSGNVKKLLFHQK</sequence>
<evidence type="ECO:0000256" key="23">
    <source>
        <dbReference type="ARBA" id="ARBA00023242"/>
    </source>
</evidence>
<evidence type="ECO:0000256" key="3">
    <source>
        <dbReference type="ARBA" id="ARBA00004286"/>
    </source>
</evidence>
<feature type="region of interest" description="Disordered" evidence="26">
    <location>
        <begin position="368"/>
        <end position="387"/>
    </location>
</feature>
<dbReference type="GO" id="GO:0005813">
    <property type="term" value="C:centrosome"/>
    <property type="evidence" value="ECO:0007669"/>
    <property type="project" value="UniProtKB-SubCell"/>
</dbReference>
<evidence type="ECO:0000259" key="27">
    <source>
        <dbReference type="PROSITE" id="PS51030"/>
    </source>
</evidence>
<evidence type="ECO:0000256" key="24">
    <source>
        <dbReference type="ARBA" id="ARBA00031162"/>
    </source>
</evidence>
<evidence type="ECO:0000256" key="9">
    <source>
        <dbReference type="ARBA" id="ARBA00022490"/>
    </source>
</evidence>
<evidence type="ECO:0000256" key="25">
    <source>
        <dbReference type="RuleBase" id="RU004334"/>
    </source>
</evidence>
<keyword evidence="14 25" id="KW-0862">Zinc</keyword>
<dbReference type="GO" id="GO:0005654">
    <property type="term" value="C:nucleoplasm"/>
    <property type="evidence" value="ECO:0007669"/>
    <property type="project" value="UniProtKB-SubCell"/>
</dbReference>
<dbReference type="Gene3D" id="3.30.50.10">
    <property type="entry name" value="Erythroid Transcription Factor GATA-1, subunit A"/>
    <property type="match status" value="1"/>
</dbReference>
<dbReference type="Gene3D" id="1.10.565.10">
    <property type="entry name" value="Retinoid X Receptor"/>
    <property type="match status" value="1"/>
</dbReference>
<dbReference type="GO" id="GO:0045893">
    <property type="term" value="P:positive regulation of DNA-templated transcription"/>
    <property type="evidence" value="ECO:0007669"/>
    <property type="project" value="UniProtKB-ARBA"/>
</dbReference>
<dbReference type="FunFam" id="1.10.565.10:FF:000004">
    <property type="entry name" value="Androgen receptor variant"/>
    <property type="match status" value="1"/>
</dbReference>
<keyword evidence="17" id="KW-0446">Lipid-binding</keyword>
<evidence type="ECO:0000256" key="26">
    <source>
        <dbReference type="SAM" id="MobiDB-lite"/>
    </source>
</evidence>
<dbReference type="GO" id="GO:0005739">
    <property type="term" value="C:mitochondrion"/>
    <property type="evidence" value="ECO:0007669"/>
    <property type="project" value="UniProtKB-SubCell"/>
</dbReference>
<dbReference type="SMART" id="SM00430">
    <property type="entry name" value="HOLI"/>
    <property type="match status" value="1"/>
</dbReference>
<dbReference type="GO" id="GO:0043565">
    <property type="term" value="F:sequence-specific DNA binding"/>
    <property type="evidence" value="ECO:0007669"/>
    <property type="project" value="InterPro"/>
</dbReference>
<evidence type="ECO:0000256" key="2">
    <source>
        <dbReference type="ARBA" id="ARBA00004186"/>
    </source>
</evidence>
<dbReference type="AlphaFoldDB" id="A0A833YU83"/>
<evidence type="ECO:0000313" key="29">
    <source>
        <dbReference type="EMBL" id="KAF6082260.1"/>
    </source>
</evidence>
<evidence type="ECO:0000256" key="15">
    <source>
        <dbReference type="ARBA" id="ARBA00022853"/>
    </source>
</evidence>
<keyword evidence="16 25" id="KW-0805">Transcription regulation</keyword>
<dbReference type="Pfam" id="PF00105">
    <property type="entry name" value="zf-C4"/>
    <property type="match status" value="1"/>
</dbReference>
<dbReference type="SUPFAM" id="SSF57716">
    <property type="entry name" value="Glucocorticoid receptor-like (DNA-binding domain)"/>
    <property type="match status" value="1"/>
</dbReference>
<evidence type="ECO:0000256" key="1">
    <source>
        <dbReference type="ARBA" id="ARBA00004173"/>
    </source>
</evidence>
<dbReference type="InterPro" id="IPR050200">
    <property type="entry name" value="Nuclear_hormone_rcpt_NR3"/>
</dbReference>
<evidence type="ECO:0000256" key="5">
    <source>
        <dbReference type="ARBA" id="ARBA00004642"/>
    </source>
</evidence>
<evidence type="ECO:0000256" key="21">
    <source>
        <dbReference type="ARBA" id="ARBA00023170"/>
    </source>
</evidence>
<comment type="caution">
    <text evidence="29">The sequence shown here is derived from an EMBL/GenBank/DDBJ whole genome shotgun (WGS) entry which is preliminary data.</text>
</comment>
<evidence type="ECO:0000256" key="10">
    <source>
        <dbReference type="ARBA" id="ARBA00022553"/>
    </source>
</evidence>
<evidence type="ECO:0000256" key="18">
    <source>
        <dbReference type="ARBA" id="ARBA00023125"/>
    </source>
</evidence>
<comment type="similarity">
    <text evidence="6">Belongs to the nuclear hormone receptor family. NR3 subfamily.</text>
</comment>
<dbReference type="SUPFAM" id="SSF48508">
    <property type="entry name" value="Nuclear receptor ligand-binding domain"/>
    <property type="match status" value="1"/>
</dbReference>
<dbReference type="InterPro" id="IPR035500">
    <property type="entry name" value="NHR-like_dom_sf"/>
</dbReference>
<evidence type="ECO:0000256" key="14">
    <source>
        <dbReference type="ARBA" id="ARBA00022833"/>
    </source>
</evidence>
<feature type="domain" description="Nuclear receptor" evidence="27">
    <location>
        <begin position="395"/>
        <end position="470"/>
    </location>
</feature>
<dbReference type="Proteomes" id="UP000664940">
    <property type="component" value="Unassembled WGS sequence"/>
</dbReference>
<feature type="domain" description="NR LBD" evidence="28">
    <location>
        <begin position="501"/>
        <end position="735"/>
    </location>
</feature>
<dbReference type="Pfam" id="PF00104">
    <property type="entry name" value="Hormone_recep"/>
    <property type="match status" value="1"/>
</dbReference>
<dbReference type="PRINTS" id="PR00528">
    <property type="entry name" value="GLCORTICOIDR"/>
</dbReference>
<evidence type="ECO:0000256" key="7">
    <source>
        <dbReference type="ARBA" id="ARBA00015625"/>
    </source>
</evidence>
<dbReference type="InterPro" id="IPR000536">
    <property type="entry name" value="Nucl_hrmn_rcpt_lig-bd"/>
</dbReference>
<dbReference type="GO" id="GO:0005829">
    <property type="term" value="C:cytosol"/>
    <property type="evidence" value="ECO:0007669"/>
    <property type="project" value="UniProtKB-ARBA"/>
</dbReference>
<keyword evidence="18 25" id="KW-0238">DNA-binding</keyword>
<dbReference type="CDD" id="cd07172">
    <property type="entry name" value="NR_DBD_GR_PR"/>
    <property type="match status" value="1"/>
</dbReference>
<dbReference type="SMART" id="SM00399">
    <property type="entry name" value="ZnF_C4"/>
    <property type="match status" value="1"/>
</dbReference>
<keyword evidence="8" id="KW-0158">Chromosome</keyword>
<comment type="subcellular location">
    <subcellularLocation>
        <location evidence="3">Chromosome</location>
    </subcellularLocation>
    <subcellularLocation>
        <location evidence="4">Cytoplasm</location>
        <location evidence="4">Cytoskeleton</location>
        <location evidence="4">Microtubule organizing center</location>
        <location evidence="4">Centrosome</location>
    </subcellularLocation>
    <subcellularLocation>
        <location evidence="2">Cytoplasm</location>
        <location evidence="2">Cytoskeleton</location>
        <location evidence="2">Spindle</location>
    </subcellularLocation>
    <subcellularLocation>
        <location evidence="1">Mitochondrion</location>
    </subcellularLocation>
    <subcellularLocation>
        <location evidence="5">Nucleus</location>
        <location evidence="5">Nucleoplasm</location>
    </subcellularLocation>
</comment>
<feature type="compositionally biased region" description="Polar residues" evidence="26">
    <location>
        <begin position="131"/>
        <end position="140"/>
    </location>
</feature>
<keyword evidence="12 25" id="KW-0479">Metal-binding</keyword>
<proteinExistence type="inferred from homology"/>
<protein>
    <recommendedName>
        <fullName evidence="7">Glucocorticoid receptor</fullName>
    </recommendedName>
    <alternativeName>
        <fullName evidence="24">Nuclear receptor subfamily 3 group C member 1</fullName>
    </alternativeName>
</protein>
<reference evidence="29 30" key="1">
    <citation type="journal article" date="2020" name="Nature">
        <title>Six reference-quality genomes reveal evolution of bat adaptations.</title>
        <authorList>
            <person name="Jebb D."/>
            <person name="Huang Z."/>
            <person name="Pippel M."/>
            <person name="Hughes G.M."/>
            <person name="Lavrichenko K."/>
            <person name="Devanna P."/>
            <person name="Winkler S."/>
            <person name="Jermiin L.S."/>
            <person name="Skirmuntt E.C."/>
            <person name="Katzourakis A."/>
            <person name="Burkitt-Gray L."/>
            <person name="Ray D.A."/>
            <person name="Sullivan K.A.M."/>
            <person name="Roscito J.G."/>
            <person name="Kirilenko B.M."/>
            <person name="Davalos L.M."/>
            <person name="Corthals A.P."/>
            <person name="Power M.L."/>
            <person name="Jones G."/>
            <person name="Ransome R.D."/>
            <person name="Dechmann D.K.N."/>
            <person name="Locatelli A.G."/>
            <person name="Puechmaille S.J."/>
            <person name="Fedrigo O."/>
            <person name="Jarvis E.D."/>
            <person name="Hiller M."/>
            <person name="Vernes S.C."/>
            <person name="Myers E.W."/>
            <person name="Teeling E.C."/>
        </authorList>
    </citation>
    <scope>NUCLEOTIDE SEQUENCE [LARGE SCALE GENOMIC DNA]</scope>
    <source>
        <strain evidence="29">Bat1K_MPI-CBG_1</strain>
    </source>
</reference>
<dbReference type="PANTHER" id="PTHR48092">
    <property type="entry name" value="KNIRPS-RELATED PROTEIN-RELATED"/>
    <property type="match status" value="1"/>
</dbReference>
<evidence type="ECO:0000256" key="6">
    <source>
        <dbReference type="ARBA" id="ARBA00005413"/>
    </source>
</evidence>
<dbReference type="GO" id="GO:0005819">
    <property type="term" value="C:spindle"/>
    <property type="evidence" value="ECO:0007669"/>
    <property type="project" value="UniProtKB-SubCell"/>
</dbReference>
<dbReference type="EMBL" id="JABVXQ010000013">
    <property type="protein sequence ID" value="KAF6082260.1"/>
    <property type="molecule type" value="Genomic_DNA"/>
</dbReference>
<dbReference type="GO" id="GO:0051384">
    <property type="term" value="P:response to glucocorticoid"/>
    <property type="evidence" value="ECO:0007669"/>
    <property type="project" value="UniProtKB-ARBA"/>
</dbReference>
<evidence type="ECO:0000256" key="17">
    <source>
        <dbReference type="ARBA" id="ARBA00023121"/>
    </source>
</evidence>
<dbReference type="InterPro" id="IPR001409">
    <property type="entry name" value="Glcrtcd_rcpt"/>
</dbReference>